<sequence length="233" mass="26002">MASSKAQYVHYSIPGGEKTFAEWEKGDVSEHANSAFIFGDSKPGKSSDDLADLERSRIVLDTKSGNLRVRSSQGDRWFRPGHRCPDCAGRLELKKKFFACGNPKSPWFYLCSNHEAETACKTVLPANTGGSLASDIADAETRRARKLTREQFDRLWKEAPDILDWAGDPDDLQKVINKAKARAYRYLAHKAEEEGLSEKNIAAMDIPSLRIAFRLCRDADLDDVMTFGDPVTA</sequence>
<accession>S9QRL0</accession>
<dbReference type="AlphaFoldDB" id="S9QRL0"/>
<reference evidence="2" key="1">
    <citation type="journal article" date="2014" name="Stand. Genomic Sci.">
        <title>Genome sequence of the exopolysaccharide-producing Salipiger mucosus type strain (DSM 16094(T)), a moderately halophilic member of the Roseobacter clade.</title>
        <authorList>
            <person name="Riedel T."/>
            <person name="Spring S."/>
            <person name="Fiebig A."/>
            <person name="Petersen J."/>
            <person name="Kyrpides N.C."/>
            <person name="Goker M."/>
            <person name="Klenk H.P."/>
        </authorList>
    </citation>
    <scope>NUCLEOTIDE SEQUENCE [LARGE SCALE GENOMIC DNA]</scope>
    <source>
        <strain evidence="2">DSM 16094</strain>
    </source>
</reference>
<proteinExistence type="predicted"/>
<evidence type="ECO:0000313" key="1">
    <source>
        <dbReference type="EMBL" id="EPX84026.1"/>
    </source>
</evidence>
<dbReference type="HOGENOM" id="CLU_1189223_0_0_5"/>
<gene>
    <name evidence="1" type="ORF">Salmuc_01801</name>
</gene>
<name>S9QRL0_9RHOB</name>
<dbReference type="EMBL" id="APVH01000013">
    <property type="protein sequence ID" value="EPX84026.1"/>
    <property type="molecule type" value="Genomic_DNA"/>
</dbReference>
<organism evidence="1 2">
    <name type="scientific">Salipiger mucosus DSM 16094</name>
    <dbReference type="NCBI Taxonomy" id="1123237"/>
    <lineage>
        <taxon>Bacteria</taxon>
        <taxon>Pseudomonadati</taxon>
        <taxon>Pseudomonadota</taxon>
        <taxon>Alphaproteobacteria</taxon>
        <taxon>Rhodobacterales</taxon>
        <taxon>Roseobacteraceae</taxon>
        <taxon>Salipiger</taxon>
    </lineage>
</organism>
<evidence type="ECO:0000313" key="2">
    <source>
        <dbReference type="Proteomes" id="UP000015347"/>
    </source>
</evidence>
<comment type="caution">
    <text evidence="1">The sequence shown here is derived from an EMBL/GenBank/DDBJ whole genome shotgun (WGS) entry which is preliminary data.</text>
</comment>
<protein>
    <submittedName>
        <fullName evidence="1">Uncharacterized protein</fullName>
    </submittedName>
</protein>
<dbReference type="Proteomes" id="UP000015347">
    <property type="component" value="Unassembled WGS sequence"/>
</dbReference>
<keyword evidence="2" id="KW-1185">Reference proteome</keyword>